<name>A0AAN4SWS8_ECOLX</name>
<organism evidence="1 2">
    <name type="scientific">Escherichia coli 1-250-04_S3_C1</name>
    <dbReference type="NCBI Taxonomy" id="1444135"/>
    <lineage>
        <taxon>Bacteria</taxon>
        <taxon>Pseudomonadati</taxon>
        <taxon>Pseudomonadota</taxon>
        <taxon>Gammaproteobacteria</taxon>
        <taxon>Enterobacterales</taxon>
        <taxon>Enterobacteriaceae</taxon>
        <taxon>Escherichia</taxon>
    </lineage>
</organism>
<accession>A0AAN4SWS8</accession>
<dbReference type="Proteomes" id="UP000024043">
    <property type="component" value="Unassembled WGS sequence"/>
</dbReference>
<evidence type="ECO:0000313" key="1">
    <source>
        <dbReference type="EMBL" id="EZJ82618.1"/>
    </source>
</evidence>
<proteinExistence type="predicted"/>
<evidence type="ECO:0000313" key="2">
    <source>
        <dbReference type="Proteomes" id="UP000024043"/>
    </source>
</evidence>
<gene>
    <name evidence="1" type="ORF">AC00_3970</name>
</gene>
<comment type="caution">
    <text evidence="1">The sequence shown here is derived from an EMBL/GenBank/DDBJ whole genome shotgun (WGS) entry which is preliminary data.</text>
</comment>
<reference evidence="1 2" key="1">
    <citation type="submission" date="2014-03" db="EMBL/GenBank/DDBJ databases">
        <title>Genetic Variability of E. coli after antibiotic treatment.</title>
        <authorList>
            <person name="Silbergeld E."/>
            <person name="Coles C."/>
            <person name="Seidman J.C."/>
            <person name="You Y."/>
            <person name="George J."/>
            <person name="Nadendla S."/>
            <person name="Huot H."/>
            <person name="Daugherty S.C."/>
            <person name="Nagaraj S."/>
            <person name="Ott S."/>
            <person name="Klega K."/>
            <person name="Rasko D."/>
        </authorList>
    </citation>
    <scope>NUCLEOTIDE SEQUENCE [LARGE SCALE GENOMIC DNA]</scope>
    <source>
        <strain evidence="1 2">1-250-04_S3_C1</strain>
    </source>
</reference>
<sequence length="38" mass="4271">MSVNEFSSLSNFCVVICNLQQSIPEMDSAELIKTHLNQ</sequence>
<protein>
    <submittedName>
        <fullName evidence="1">Uncharacterized protein</fullName>
    </submittedName>
</protein>
<dbReference type="AlphaFoldDB" id="A0AAN4SWS8"/>
<dbReference type="EMBL" id="JJLU01000112">
    <property type="protein sequence ID" value="EZJ82618.1"/>
    <property type="molecule type" value="Genomic_DNA"/>
</dbReference>